<sequence length="1324" mass="153503">MRYIDRTLAQGGNELHQSQIQILDEPILILAEPGAGKTALLKSLANLTSEQCLSARTFQHMQHIASDFLFIDGLDEVAKQGASSVEAIIVKSLELSPKSLVISCRAGEWDDSYNTLFEDFGRKLKTYHLKPFNKDEQQELFIQKFPKESFTDFYTKLSEFELDSLLGNPLFIYVFGLAYSSDNNLKVGKYELFNKATEVLLKENTSSKHSHQERPTVDTLSVRAGEVCSTILLSGASGITSRESKSSEQYPYLFSITQENSCAKWLLDCQLILPIVDIELFEPIHRVITEFIAAKYLVSKLEDPNDELSLGRLSSLIAPNSYVRDDLRGLLGWIITLSNSTNQIEFGNLDPVSVFAYGDASKLKSDAKLALLNHLLDASEKDPFFLREDRWRQFSIKEFVCHETEQEILKYLSAPDINLDLLSLILDILVNTSSIESFILPLTNIIKSNKYQLHFRKTALRILVKKDWRKYIDLFDWFIKSEADIDKLELACCFVECTDSKFVEHEKIALLCNKLAPIHKRKKEKGVFRSNWYITIFMRSLNSDVVENVLNALTCNIACSCKAKHDFECHCLDGISKVIGRLLDQYFKNDLTPTDIDENKLLEWLVPLNFHSTVREDDSPSVMWLHQHHEVRRSIQRKLFSQCINIEEVNELSFKFYRTYGFHSGLRFEKGDVEHLIRFAFENDNLPLWNSFLRRHNTYSDAKEDDLRTIMRKHANQKSKFMAFWAATQHAYKVDRKINREPKYRFERRRAATDNKIRQANEIEFSKHKSKVLAGKHFGFLRAFAHSLMFGDRYEQNLGHLISKETQEKALESSLDFIKGDVSDLTKLARTSSRTSVDLVLMACLICIFRKHGTLAHIDKRFLEIARVEANVRYDGISEEENSLFLAEVDRCLFTSRYEAKQFLYGYVEPQFSFRDDTNSCSCYILEQKPFNSLVVELSNEWLSKYPVLPIQAESVLFEHLTKNSAETEIRQITSQRCLMYKNLVGPLSKERQKVYIQWCIRKFLYCDEYEFEWLLLKSNKENLFKLESTIDGRWSMGRREIQSVKSNKTYIILDSFVNYLGSWEEKEEESGERLPNDVASEFFCHLINSLPIEKESILLLEKLMEDNRFNSFTKLCRHNYASKLKSLSLLEFSPPHPNKVFEFLAKYKIVGVFDLRKLVLEHLISIQLEYRAGSTTPINKFYEQGQRVGENQARDRLVEDLKPRLKLFSVDIEFNTANSERCDFVVKSSNDVEHFMLAVEAKGQWHTELFNAATEQLYGKYLQHPESQGQGIYLVFWFGTDEKVAGCKNKYTSPDELKREIETRIDSTLQPLIDVFVLDLSKK</sequence>
<evidence type="ECO:0008006" key="3">
    <source>
        <dbReference type="Google" id="ProtNLM"/>
    </source>
</evidence>
<reference evidence="2" key="1">
    <citation type="submission" date="2023-09" db="EMBL/GenBank/DDBJ databases">
        <authorList>
            <person name="Li S."/>
            <person name="Li X."/>
            <person name="Zhang C."/>
            <person name="Zhao Z."/>
        </authorList>
    </citation>
    <scope>NUCLEOTIDE SEQUENCE [LARGE SCALE GENOMIC DNA]</scope>
    <source>
        <strain evidence="2">SQ345</strain>
    </source>
</reference>
<dbReference type="InterPro" id="IPR027417">
    <property type="entry name" value="P-loop_NTPase"/>
</dbReference>
<dbReference type="SUPFAM" id="SSF52540">
    <property type="entry name" value="P-loop containing nucleoside triphosphate hydrolases"/>
    <property type="match status" value="1"/>
</dbReference>
<dbReference type="Proteomes" id="UP001248581">
    <property type="component" value="Chromosome"/>
</dbReference>
<dbReference type="EMBL" id="CP134146">
    <property type="protein sequence ID" value="WNC68023.1"/>
    <property type="molecule type" value="Genomic_DNA"/>
</dbReference>
<name>A0ABY9TIG8_9GAMM</name>
<dbReference type="RefSeq" id="WP_348387181.1">
    <property type="nucleotide sequence ID" value="NZ_CP134146.1"/>
</dbReference>
<evidence type="ECO:0000313" key="2">
    <source>
        <dbReference type="Proteomes" id="UP001248581"/>
    </source>
</evidence>
<accession>A0ABY9TIG8</accession>
<protein>
    <recommendedName>
        <fullName evidence="3">ATP-binding protein</fullName>
    </recommendedName>
</protein>
<keyword evidence="2" id="KW-1185">Reference proteome</keyword>
<gene>
    <name evidence="1" type="ORF">RI845_16045</name>
</gene>
<proteinExistence type="predicted"/>
<organism evidence="1 2">
    <name type="scientific">Thalassotalea nanhaiensis</name>
    <dbReference type="NCBI Taxonomy" id="3065648"/>
    <lineage>
        <taxon>Bacteria</taxon>
        <taxon>Pseudomonadati</taxon>
        <taxon>Pseudomonadota</taxon>
        <taxon>Gammaproteobacteria</taxon>
        <taxon>Alteromonadales</taxon>
        <taxon>Colwelliaceae</taxon>
        <taxon>Thalassotalea</taxon>
    </lineage>
</organism>
<evidence type="ECO:0000313" key="1">
    <source>
        <dbReference type="EMBL" id="WNC68023.1"/>
    </source>
</evidence>